<dbReference type="PANTHER" id="PTHR47157:SF1">
    <property type="entry name" value="CHROMODOMAIN-HELICASE-DNA-BINDING PROTEIN 1-LIKE"/>
    <property type="match status" value="1"/>
</dbReference>
<dbReference type="InterPro" id="IPR000330">
    <property type="entry name" value="SNF2_N"/>
</dbReference>
<accession>A0ABQ7ZGT5</accession>
<evidence type="ECO:0000259" key="3">
    <source>
        <dbReference type="Pfam" id="PF00176"/>
    </source>
</evidence>
<dbReference type="Pfam" id="PF00176">
    <property type="entry name" value="SNF2-rel_dom"/>
    <property type="match status" value="1"/>
</dbReference>
<evidence type="ECO:0000313" key="5">
    <source>
        <dbReference type="Proteomes" id="UP000824890"/>
    </source>
</evidence>
<protein>
    <recommendedName>
        <fullName evidence="3">SNF2 N-terminal domain-containing protein</fullName>
    </recommendedName>
</protein>
<proteinExistence type="predicted"/>
<keyword evidence="5" id="KW-1185">Reference proteome</keyword>
<feature type="non-terminal residue" evidence="4">
    <location>
        <position position="1"/>
    </location>
</feature>
<dbReference type="InterPro" id="IPR038718">
    <property type="entry name" value="SNF2-like_sf"/>
</dbReference>
<dbReference type="Gene3D" id="3.40.50.10810">
    <property type="entry name" value="Tandem AAA-ATPase domain"/>
    <property type="match status" value="1"/>
</dbReference>
<dbReference type="PANTHER" id="PTHR47157">
    <property type="entry name" value="CHROMODOMAIN-HELICASE-DNA-BINDING PROTEIN 1-LIKE"/>
    <property type="match status" value="1"/>
</dbReference>
<gene>
    <name evidence="4" type="ORF">HID58_066687</name>
</gene>
<evidence type="ECO:0000256" key="2">
    <source>
        <dbReference type="ARBA" id="ARBA00022840"/>
    </source>
</evidence>
<name>A0ABQ7ZGT5_BRANA</name>
<dbReference type="Proteomes" id="UP000824890">
    <property type="component" value="Unassembled WGS sequence"/>
</dbReference>
<reference evidence="4 5" key="1">
    <citation type="submission" date="2021-05" db="EMBL/GenBank/DDBJ databases">
        <title>Genome Assembly of Synthetic Allotetraploid Brassica napus Reveals Homoeologous Exchanges between Subgenomes.</title>
        <authorList>
            <person name="Davis J.T."/>
        </authorList>
    </citation>
    <scope>NUCLEOTIDE SEQUENCE [LARGE SCALE GENOMIC DNA]</scope>
    <source>
        <strain evidence="5">cv. Da-Ae</strain>
        <tissue evidence="4">Seedling</tissue>
    </source>
</reference>
<dbReference type="InterPro" id="IPR031053">
    <property type="entry name" value="ALC1"/>
</dbReference>
<organism evidence="4 5">
    <name type="scientific">Brassica napus</name>
    <name type="common">Rape</name>
    <dbReference type="NCBI Taxonomy" id="3708"/>
    <lineage>
        <taxon>Eukaryota</taxon>
        <taxon>Viridiplantae</taxon>
        <taxon>Streptophyta</taxon>
        <taxon>Embryophyta</taxon>
        <taxon>Tracheophyta</taxon>
        <taxon>Spermatophyta</taxon>
        <taxon>Magnoliopsida</taxon>
        <taxon>eudicotyledons</taxon>
        <taxon>Gunneridae</taxon>
        <taxon>Pentapetalae</taxon>
        <taxon>rosids</taxon>
        <taxon>malvids</taxon>
        <taxon>Brassicales</taxon>
        <taxon>Brassicaceae</taxon>
        <taxon>Brassiceae</taxon>
        <taxon>Brassica</taxon>
    </lineage>
</organism>
<feature type="domain" description="SNF2 N-terminal" evidence="3">
    <location>
        <begin position="106"/>
        <end position="148"/>
    </location>
</feature>
<keyword evidence="1" id="KW-0547">Nucleotide-binding</keyword>
<dbReference type="EMBL" id="JAGKQM010000015">
    <property type="protein sequence ID" value="KAH0879293.1"/>
    <property type="molecule type" value="Genomic_DNA"/>
</dbReference>
<sequence>LSSMSSKGWCLDHENIFMSLSLHTTKIHFPPDCREFGITVTLKPHQTNLQIEHMGLGKTLEAIDYESHFVSQWDRLLKDLSFERNGWLGVRDKRFTPEHEVLRYESLLLFSVLFTTYDIALLDQHFLSQILWQYTVIDEAQILKNPNRLSRKRWE</sequence>
<dbReference type="InterPro" id="IPR027417">
    <property type="entry name" value="P-loop_NTPase"/>
</dbReference>
<dbReference type="SUPFAM" id="SSF52540">
    <property type="entry name" value="P-loop containing nucleoside triphosphate hydrolases"/>
    <property type="match status" value="1"/>
</dbReference>
<evidence type="ECO:0000313" key="4">
    <source>
        <dbReference type="EMBL" id="KAH0879293.1"/>
    </source>
</evidence>
<comment type="caution">
    <text evidence="4">The sequence shown here is derived from an EMBL/GenBank/DDBJ whole genome shotgun (WGS) entry which is preliminary data.</text>
</comment>
<keyword evidence="2" id="KW-0067">ATP-binding</keyword>
<evidence type="ECO:0000256" key="1">
    <source>
        <dbReference type="ARBA" id="ARBA00022741"/>
    </source>
</evidence>